<evidence type="ECO:0000313" key="4">
    <source>
        <dbReference type="EMBL" id="MBW5485175.1"/>
    </source>
</evidence>
<evidence type="ECO:0000313" key="5">
    <source>
        <dbReference type="Proteomes" id="UP000812013"/>
    </source>
</evidence>
<keyword evidence="2" id="KW-0732">Signal</keyword>
<evidence type="ECO:0000256" key="2">
    <source>
        <dbReference type="SAM" id="SignalP"/>
    </source>
</evidence>
<name>A0ABS6ZBN3_9ACTN</name>
<dbReference type="EMBL" id="WTFF01000225">
    <property type="protein sequence ID" value="MBW5485175.1"/>
    <property type="molecule type" value="Genomic_DNA"/>
</dbReference>
<keyword evidence="5" id="KW-1185">Reference proteome</keyword>
<feature type="signal peptide" evidence="2">
    <location>
        <begin position="1"/>
        <end position="21"/>
    </location>
</feature>
<gene>
    <name evidence="4" type="ORF">GPJ59_25675</name>
</gene>
<feature type="compositionally biased region" description="Polar residues" evidence="1">
    <location>
        <begin position="80"/>
        <end position="89"/>
    </location>
</feature>
<dbReference type="Proteomes" id="UP000812013">
    <property type="component" value="Unassembled WGS sequence"/>
</dbReference>
<evidence type="ECO:0000259" key="3">
    <source>
        <dbReference type="Pfam" id="PF01471"/>
    </source>
</evidence>
<comment type="caution">
    <text evidence="4">The sequence shown here is derived from an EMBL/GenBank/DDBJ whole genome shotgun (WGS) entry which is preliminary data.</text>
</comment>
<feature type="domain" description="Peptidoglycan binding-like" evidence="3">
    <location>
        <begin position="101"/>
        <end position="158"/>
    </location>
</feature>
<accession>A0ABS6ZBN3</accession>
<dbReference type="RefSeq" id="WP_219670082.1">
    <property type="nucleotide sequence ID" value="NZ_WTFF01000225.1"/>
</dbReference>
<dbReference type="SUPFAM" id="SSF47090">
    <property type="entry name" value="PGBD-like"/>
    <property type="match status" value="1"/>
</dbReference>
<dbReference type="Pfam" id="PF01471">
    <property type="entry name" value="PG_binding_1"/>
    <property type="match status" value="1"/>
</dbReference>
<proteinExistence type="predicted"/>
<evidence type="ECO:0000256" key="1">
    <source>
        <dbReference type="SAM" id="MobiDB-lite"/>
    </source>
</evidence>
<dbReference type="InterPro" id="IPR036366">
    <property type="entry name" value="PGBDSf"/>
</dbReference>
<dbReference type="InterPro" id="IPR002477">
    <property type="entry name" value="Peptidoglycan-bd-like"/>
</dbReference>
<dbReference type="Gene3D" id="1.10.101.10">
    <property type="entry name" value="PGBD-like superfamily/PGBD"/>
    <property type="match status" value="1"/>
</dbReference>
<organism evidence="4 5">
    <name type="scientific">Streptomyces bambusae</name>
    <dbReference type="NCBI Taxonomy" id="1550616"/>
    <lineage>
        <taxon>Bacteria</taxon>
        <taxon>Bacillati</taxon>
        <taxon>Actinomycetota</taxon>
        <taxon>Actinomycetes</taxon>
        <taxon>Kitasatosporales</taxon>
        <taxon>Streptomycetaceae</taxon>
        <taxon>Streptomyces</taxon>
    </lineage>
</organism>
<sequence>MLALLTAGVPAVLVCLFLVFADTGPDTGPARTGPAPSVPVPVLPARSPGADGPESGASAKPSASASATASPSVSAGQPSPKESPSSTAGPATGGTLRMGDRGSEVRALQERLFGQGFTYVSVTGVYDAQTRRAVAQLQRDRDLKGDQPGVYGPYTRQAFGI</sequence>
<feature type="chain" id="PRO_5046151649" description="Peptidoglycan binding-like domain-containing protein" evidence="2">
    <location>
        <begin position="22"/>
        <end position="161"/>
    </location>
</feature>
<reference evidence="4 5" key="1">
    <citation type="submission" date="2019-12" db="EMBL/GenBank/DDBJ databases">
        <title>Genome sequence of Streptomyces bambusae.</title>
        <authorList>
            <person name="Bansal K."/>
            <person name="Choksket S."/>
            <person name="Korpole S."/>
            <person name="Patil P.B."/>
        </authorList>
    </citation>
    <scope>NUCLEOTIDE SEQUENCE [LARGE SCALE GENOMIC DNA]</scope>
    <source>
        <strain evidence="4 5">SK60</strain>
    </source>
</reference>
<dbReference type="InterPro" id="IPR036365">
    <property type="entry name" value="PGBD-like_sf"/>
</dbReference>
<feature type="region of interest" description="Disordered" evidence="1">
    <location>
        <begin position="29"/>
        <end position="102"/>
    </location>
</feature>
<feature type="compositionally biased region" description="Low complexity" evidence="1">
    <location>
        <begin position="43"/>
        <end position="76"/>
    </location>
</feature>
<protein>
    <recommendedName>
        <fullName evidence="3">Peptidoglycan binding-like domain-containing protein</fullName>
    </recommendedName>
</protein>